<dbReference type="Gene3D" id="1.20.120.520">
    <property type="entry name" value="nmb1532 protein domain like"/>
    <property type="match status" value="1"/>
</dbReference>
<dbReference type="AlphaFoldDB" id="A0A0F9QCN6"/>
<evidence type="ECO:0000313" key="2">
    <source>
        <dbReference type="EMBL" id="KKN34782.1"/>
    </source>
</evidence>
<dbReference type="EMBL" id="LAZR01002084">
    <property type="protein sequence ID" value="KKN34782.1"/>
    <property type="molecule type" value="Genomic_DNA"/>
</dbReference>
<gene>
    <name evidence="2" type="ORF">LCGC14_0790320</name>
</gene>
<accession>A0A0F9QCN6</accession>
<organism evidence="2">
    <name type="scientific">marine sediment metagenome</name>
    <dbReference type="NCBI Taxonomy" id="412755"/>
    <lineage>
        <taxon>unclassified sequences</taxon>
        <taxon>metagenomes</taxon>
        <taxon>ecological metagenomes</taxon>
    </lineage>
</organism>
<proteinExistence type="predicted"/>
<name>A0A0F9QCN6_9ZZZZ</name>
<dbReference type="CDD" id="cd12108">
    <property type="entry name" value="Hr-like"/>
    <property type="match status" value="1"/>
</dbReference>
<dbReference type="Pfam" id="PF01814">
    <property type="entry name" value="Hemerythrin"/>
    <property type="match status" value="1"/>
</dbReference>
<dbReference type="InterPro" id="IPR012312">
    <property type="entry name" value="Hemerythrin-like"/>
</dbReference>
<reference evidence="2" key="1">
    <citation type="journal article" date="2015" name="Nature">
        <title>Complex archaea that bridge the gap between prokaryotes and eukaryotes.</title>
        <authorList>
            <person name="Spang A."/>
            <person name="Saw J.H."/>
            <person name="Jorgensen S.L."/>
            <person name="Zaremba-Niedzwiedzka K."/>
            <person name="Martijn J."/>
            <person name="Lind A.E."/>
            <person name="van Eijk R."/>
            <person name="Schleper C."/>
            <person name="Guy L."/>
            <person name="Ettema T.J."/>
        </authorList>
    </citation>
    <scope>NUCLEOTIDE SEQUENCE</scope>
</reference>
<sequence length="195" mass="22241">MNTPMKSNPLSLTERTGLPDALCALVDVYPRHGWEENPAYSQLIRFWLDRHMMFRQLLDHLDKDTESALDGNQDPEIYKRKLNQLGGRLINELHGHHQIEDVHYFPTMALLDQRTAAGFEILDKDHQHLDGILSGLADAANGVLHLNGAMAGFLDAAATMKDRLNAFRPMLNRHLIDEEELVVPVLLKYDPPQFR</sequence>
<evidence type="ECO:0000259" key="1">
    <source>
        <dbReference type="Pfam" id="PF01814"/>
    </source>
</evidence>
<protein>
    <recommendedName>
        <fullName evidence="1">Hemerythrin-like domain-containing protein</fullName>
    </recommendedName>
</protein>
<feature type="domain" description="Hemerythrin-like" evidence="1">
    <location>
        <begin position="43"/>
        <end position="186"/>
    </location>
</feature>
<comment type="caution">
    <text evidence="2">The sequence shown here is derived from an EMBL/GenBank/DDBJ whole genome shotgun (WGS) entry which is preliminary data.</text>
</comment>